<proteinExistence type="inferred from homology"/>
<dbReference type="EMBL" id="JAIXMP010000001">
    <property type="protein sequence ID" value="KAI9278628.1"/>
    <property type="molecule type" value="Genomic_DNA"/>
</dbReference>
<reference evidence="3" key="1">
    <citation type="journal article" date="2022" name="IScience">
        <title>Evolution of zygomycete secretomes and the origins of terrestrial fungal ecologies.</title>
        <authorList>
            <person name="Chang Y."/>
            <person name="Wang Y."/>
            <person name="Mondo S."/>
            <person name="Ahrendt S."/>
            <person name="Andreopoulos W."/>
            <person name="Barry K."/>
            <person name="Beard J."/>
            <person name="Benny G.L."/>
            <person name="Blankenship S."/>
            <person name="Bonito G."/>
            <person name="Cuomo C."/>
            <person name="Desiro A."/>
            <person name="Gervers K.A."/>
            <person name="Hundley H."/>
            <person name="Kuo A."/>
            <person name="LaButti K."/>
            <person name="Lang B.F."/>
            <person name="Lipzen A."/>
            <person name="O'Donnell K."/>
            <person name="Pangilinan J."/>
            <person name="Reynolds N."/>
            <person name="Sandor L."/>
            <person name="Smith M.E."/>
            <person name="Tsang A."/>
            <person name="Grigoriev I.V."/>
            <person name="Stajich J.E."/>
            <person name="Spatafora J.W."/>
        </authorList>
    </citation>
    <scope>NUCLEOTIDE SEQUENCE</scope>
    <source>
        <strain evidence="3">RSA 2281</strain>
    </source>
</reference>
<evidence type="ECO:0000259" key="2">
    <source>
        <dbReference type="Pfam" id="PF00171"/>
    </source>
</evidence>
<protein>
    <submittedName>
        <fullName evidence="3">Aldehyde dehydrogenase domain-containing protein</fullName>
    </submittedName>
</protein>
<dbReference type="Proteomes" id="UP001209540">
    <property type="component" value="Unassembled WGS sequence"/>
</dbReference>
<feature type="domain" description="Aldehyde dehydrogenase" evidence="2">
    <location>
        <begin position="1"/>
        <end position="182"/>
    </location>
</feature>
<gene>
    <name evidence="3" type="ORF">BDA99DRAFT_428544</name>
</gene>
<evidence type="ECO:0000313" key="3">
    <source>
        <dbReference type="EMBL" id="KAI9278628.1"/>
    </source>
</evidence>
<dbReference type="AlphaFoldDB" id="A0AAD5KCG8"/>
<comment type="caution">
    <text evidence="3">The sequence shown here is derived from an EMBL/GenBank/DDBJ whole genome shotgun (WGS) entry which is preliminary data.</text>
</comment>
<dbReference type="Gene3D" id="3.40.605.10">
    <property type="entry name" value="Aldehyde Dehydrogenase, Chain A, domain 1"/>
    <property type="match status" value="1"/>
</dbReference>
<dbReference type="SUPFAM" id="SSF53720">
    <property type="entry name" value="ALDH-like"/>
    <property type="match status" value="1"/>
</dbReference>
<evidence type="ECO:0000256" key="1">
    <source>
        <dbReference type="ARBA" id="ARBA00009986"/>
    </source>
</evidence>
<organism evidence="3 4">
    <name type="scientific">Phascolomyces articulosus</name>
    <dbReference type="NCBI Taxonomy" id="60185"/>
    <lineage>
        <taxon>Eukaryota</taxon>
        <taxon>Fungi</taxon>
        <taxon>Fungi incertae sedis</taxon>
        <taxon>Mucoromycota</taxon>
        <taxon>Mucoromycotina</taxon>
        <taxon>Mucoromycetes</taxon>
        <taxon>Mucorales</taxon>
        <taxon>Lichtheimiaceae</taxon>
        <taxon>Phascolomyces</taxon>
    </lineage>
</organism>
<keyword evidence="4" id="KW-1185">Reference proteome</keyword>
<dbReference type="InterPro" id="IPR016161">
    <property type="entry name" value="Ald_DH/histidinol_DH"/>
</dbReference>
<feature type="non-terminal residue" evidence="3">
    <location>
        <position position="1"/>
    </location>
</feature>
<reference evidence="3" key="2">
    <citation type="submission" date="2023-02" db="EMBL/GenBank/DDBJ databases">
        <authorList>
            <consortium name="DOE Joint Genome Institute"/>
            <person name="Mondo S.J."/>
            <person name="Chang Y."/>
            <person name="Wang Y."/>
            <person name="Ahrendt S."/>
            <person name="Andreopoulos W."/>
            <person name="Barry K."/>
            <person name="Beard J."/>
            <person name="Benny G.L."/>
            <person name="Blankenship S."/>
            <person name="Bonito G."/>
            <person name="Cuomo C."/>
            <person name="Desiro A."/>
            <person name="Gervers K.A."/>
            <person name="Hundley H."/>
            <person name="Kuo A."/>
            <person name="LaButti K."/>
            <person name="Lang B.F."/>
            <person name="Lipzen A."/>
            <person name="O'Donnell K."/>
            <person name="Pangilinan J."/>
            <person name="Reynolds N."/>
            <person name="Sandor L."/>
            <person name="Smith M.W."/>
            <person name="Tsang A."/>
            <person name="Grigoriev I.V."/>
            <person name="Stajich J.E."/>
            <person name="Spatafora J.W."/>
        </authorList>
    </citation>
    <scope>NUCLEOTIDE SEQUENCE</scope>
    <source>
        <strain evidence="3">RSA 2281</strain>
    </source>
</reference>
<dbReference type="InterPro" id="IPR016163">
    <property type="entry name" value="Ald_DH_C"/>
</dbReference>
<accession>A0AAD5KCG8</accession>
<sequence length="190" mass="21324">VQEGICDRFLEKFNTMTLSGKVGNSFDEEDTFRGSQVSETLFKHVMEYIGIGKKEGATCYLGGKRSGTEGYFIEPTIFTDAKPNMRITKEEIFDPVVVISKFKVDVDGVVALANDTSYDLTASVLLPISRVTSMFPMPFYSVFVNWYNVVTVNSPFGGYKQSGIGRENNEYVFQIYTQVKAVKVNLGNYF</sequence>
<dbReference type="InterPro" id="IPR015590">
    <property type="entry name" value="Aldehyde_DH_dom"/>
</dbReference>
<name>A0AAD5KCG8_9FUNG</name>
<dbReference type="Pfam" id="PF00171">
    <property type="entry name" value="Aldedh"/>
    <property type="match status" value="1"/>
</dbReference>
<evidence type="ECO:0000313" key="4">
    <source>
        <dbReference type="Proteomes" id="UP001209540"/>
    </source>
</evidence>
<dbReference type="PANTHER" id="PTHR11699">
    <property type="entry name" value="ALDEHYDE DEHYDROGENASE-RELATED"/>
    <property type="match status" value="1"/>
</dbReference>
<dbReference type="Gene3D" id="3.40.309.10">
    <property type="entry name" value="Aldehyde Dehydrogenase, Chain A, domain 2"/>
    <property type="match status" value="1"/>
</dbReference>
<dbReference type="GO" id="GO:0016620">
    <property type="term" value="F:oxidoreductase activity, acting on the aldehyde or oxo group of donors, NAD or NADP as acceptor"/>
    <property type="evidence" value="ECO:0007669"/>
    <property type="project" value="InterPro"/>
</dbReference>
<dbReference type="InterPro" id="IPR016162">
    <property type="entry name" value="Ald_DH_N"/>
</dbReference>
<comment type="similarity">
    <text evidence="1">Belongs to the aldehyde dehydrogenase family.</text>
</comment>